<dbReference type="SUPFAM" id="SSF53850">
    <property type="entry name" value="Periplasmic binding protein-like II"/>
    <property type="match status" value="1"/>
</dbReference>
<keyword evidence="4" id="KW-0804">Transcription</keyword>
<comment type="similarity">
    <text evidence="1">Belongs to the LysR transcriptional regulatory family.</text>
</comment>
<accession>A0A3N2ASS2</accession>
<keyword evidence="2" id="KW-0805">Transcription regulation</keyword>
<reference evidence="7 8" key="1">
    <citation type="submission" date="2018-11" db="EMBL/GenBank/DDBJ databases">
        <title>Sequencing the genomes of 1000 actinobacteria strains.</title>
        <authorList>
            <person name="Klenk H.-P."/>
        </authorList>
    </citation>
    <scope>NUCLEOTIDE SEQUENCE [LARGE SCALE GENOMIC DNA]</scope>
    <source>
        <strain evidence="7 8">DSM 9580</strain>
    </source>
</reference>
<evidence type="ECO:0000313" key="8">
    <source>
        <dbReference type="Proteomes" id="UP000275456"/>
    </source>
</evidence>
<dbReference type="Gene3D" id="3.40.190.10">
    <property type="entry name" value="Periplasmic binding protein-like II"/>
    <property type="match status" value="4"/>
</dbReference>
<dbReference type="RefSeq" id="WP_123696999.1">
    <property type="nucleotide sequence ID" value="NZ_RKHJ01000001.1"/>
</dbReference>
<comment type="caution">
    <text evidence="7">The sequence shown here is derived from an EMBL/GenBank/DDBJ whole genome shotgun (WGS) entry which is preliminary data.</text>
</comment>
<evidence type="ECO:0000313" key="7">
    <source>
        <dbReference type="EMBL" id="ROR65965.1"/>
    </source>
</evidence>
<dbReference type="PANTHER" id="PTHR30346">
    <property type="entry name" value="TRANSCRIPTIONAL DUAL REGULATOR HCAR-RELATED"/>
    <property type="match status" value="1"/>
</dbReference>
<evidence type="ECO:0000256" key="5">
    <source>
        <dbReference type="SAM" id="MobiDB-lite"/>
    </source>
</evidence>
<dbReference type="GO" id="GO:0003700">
    <property type="term" value="F:DNA-binding transcription factor activity"/>
    <property type="evidence" value="ECO:0007669"/>
    <property type="project" value="TreeGrafter"/>
</dbReference>
<dbReference type="PANTHER" id="PTHR30346:SF0">
    <property type="entry name" value="HCA OPERON TRANSCRIPTIONAL ACTIVATOR HCAR"/>
    <property type="match status" value="1"/>
</dbReference>
<sequence length="237" mass="25151">MERFRLGGVPGVTPAKWMRVWAERMPDVPIDLVAVDDADAAGALQDGRVDAVLARLPLDEDALDDLHVVGLYDELPVVVAAKGHPIVAFDTVAVADLEGETMLEADGMTSAQLLEVVATGAGIAIVPMSVARALGGEETRHRVVTDVPSTTIALAWLRTADSPLHQELIGIARGRKPGSSRGAEREHGEREHSVQPGQSATGAKPRASKPKQPPRPNRPRRPGGPGRSGRPGPGRRR</sequence>
<keyword evidence="3" id="KW-0238">DNA-binding</keyword>
<dbReference type="AlphaFoldDB" id="A0A3N2ASS2"/>
<evidence type="ECO:0000259" key="6">
    <source>
        <dbReference type="Pfam" id="PF03466"/>
    </source>
</evidence>
<feature type="compositionally biased region" description="Gly residues" evidence="5">
    <location>
        <begin position="223"/>
        <end position="237"/>
    </location>
</feature>
<feature type="compositionally biased region" description="Basic and acidic residues" evidence="5">
    <location>
        <begin position="182"/>
        <end position="193"/>
    </location>
</feature>
<dbReference type="GO" id="GO:0032993">
    <property type="term" value="C:protein-DNA complex"/>
    <property type="evidence" value="ECO:0007669"/>
    <property type="project" value="TreeGrafter"/>
</dbReference>
<dbReference type="InterPro" id="IPR005119">
    <property type="entry name" value="LysR_subst-bd"/>
</dbReference>
<dbReference type="EMBL" id="RKHJ01000001">
    <property type="protein sequence ID" value="ROR65965.1"/>
    <property type="molecule type" value="Genomic_DNA"/>
</dbReference>
<evidence type="ECO:0000256" key="1">
    <source>
        <dbReference type="ARBA" id="ARBA00009437"/>
    </source>
</evidence>
<dbReference type="Proteomes" id="UP000275456">
    <property type="component" value="Unassembled WGS sequence"/>
</dbReference>
<name>A0A3N2ASS2_9MICO</name>
<feature type="domain" description="LysR substrate-binding" evidence="6">
    <location>
        <begin position="16"/>
        <end position="103"/>
    </location>
</feature>
<keyword evidence="8" id="KW-1185">Reference proteome</keyword>
<organism evidence="7 8">
    <name type="scientific">Agrococcus jenensis</name>
    <dbReference type="NCBI Taxonomy" id="46353"/>
    <lineage>
        <taxon>Bacteria</taxon>
        <taxon>Bacillati</taxon>
        <taxon>Actinomycetota</taxon>
        <taxon>Actinomycetes</taxon>
        <taxon>Micrococcales</taxon>
        <taxon>Microbacteriaceae</taxon>
        <taxon>Agrococcus</taxon>
    </lineage>
</organism>
<dbReference type="GO" id="GO:0003677">
    <property type="term" value="F:DNA binding"/>
    <property type="evidence" value="ECO:0007669"/>
    <property type="project" value="UniProtKB-KW"/>
</dbReference>
<evidence type="ECO:0000256" key="2">
    <source>
        <dbReference type="ARBA" id="ARBA00023015"/>
    </source>
</evidence>
<gene>
    <name evidence="7" type="ORF">EDD26_1340</name>
</gene>
<protein>
    <submittedName>
        <fullName evidence="7">LysR substrate binding domain-containing protein</fullName>
    </submittedName>
</protein>
<feature type="region of interest" description="Disordered" evidence="5">
    <location>
        <begin position="169"/>
        <end position="237"/>
    </location>
</feature>
<evidence type="ECO:0000256" key="3">
    <source>
        <dbReference type="ARBA" id="ARBA00023125"/>
    </source>
</evidence>
<dbReference type="Pfam" id="PF03466">
    <property type="entry name" value="LysR_substrate"/>
    <property type="match status" value="1"/>
</dbReference>
<proteinExistence type="inferred from homology"/>
<dbReference type="OrthoDB" id="3388207at2"/>
<evidence type="ECO:0000256" key="4">
    <source>
        <dbReference type="ARBA" id="ARBA00023163"/>
    </source>
</evidence>